<evidence type="ECO:0000256" key="1">
    <source>
        <dbReference type="ARBA" id="ARBA00022679"/>
    </source>
</evidence>
<dbReference type="InterPro" id="IPR040867">
    <property type="entry name" value="SerK_C"/>
</dbReference>
<name>H3ZMP4_THELN</name>
<dbReference type="GO" id="GO:0005524">
    <property type="term" value="F:ATP binding"/>
    <property type="evidence" value="ECO:0007669"/>
    <property type="project" value="UniProtKB-KW"/>
</dbReference>
<dbReference type="GO" id="GO:0016301">
    <property type="term" value="F:kinase activity"/>
    <property type="evidence" value="ECO:0007669"/>
    <property type="project" value="UniProtKB-KW"/>
</dbReference>
<dbReference type="PaxDb" id="523849-OCC_10970"/>
<reference evidence="6 7" key="1">
    <citation type="journal article" date="2012" name="J. Bacteriol.">
        <title>Genome sequence of the model hyperthermophilic archaeon Thermococcus litoralis NS-C.</title>
        <authorList>
            <person name="Gardner A.F."/>
            <person name="Kumar S."/>
            <person name="Perler F.B."/>
        </authorList>
    </citation>
    <scope>NUCLEOTIDE SEQUENCE [LARGE SCALE GENOMIC DNA]</scope>
    <source>
        <strain evidence="7">ATCC 51850 / DSM 5473 / JCM 8560 / NS-C</strain>
    </source>
</reference>
<accession>H3ZMP4</accession>
<dbReference type="KEGG" id="tlt:OCC_10970"/>
<dbReference type="AlphaFoldDB" id="H3ZMP4"/>
<dbReference type="Pfam" id="PF18231">
    <property type="entry name" value="SerK_C"/>
    <property type="match status" value="1"/>
</dbReference>
<dbReference type="CDD" id="cd16400">
    <property type="entry name" value="ParB_Srx_like_nuclease"/>
    <property type="match status" value="1"/>
</dbReference>
<proteinExistence type="predicted"/>
<keyword evidence="4" id="KW-0067">ATP-binding</keyword>
<dbReference type="STRING" id="523849.OCC_10970"/>
<dbReference type="EMBL" id="CP006670">
    <property type="protein sequence ID" value="EHR78772.2"/>
    <property type="molecule type" value="Genomic_DNA"/>
</dbReference>
<keyword evidence="2" id="KW-0547">Nucleotide-binding</keyword>
<dbReference type="SUPFAM" id="SSF110849">
    <property type="entry name" value="ParB/Sulfiredoxin"/>
    <property type="match status" value="1"/>
</dbReference>
<dbReference type="InterPro" id="IPR036086">
    <property type="entry name" value="ParB/Sulfiredoxin_sf"/>
</dbReference>
<evidence type="ECO:0000313" key="7">
    <source>
        <dbReference type="Proteomes" id="UP000015502"/>
    </source>
</evidence>
<evidence type="ECO:0000256" key="2">
    <source>
        <dbReference type="ARBA" id="ARBA00022741"/>
    </source>
</evidence>
<evidence type="ECO:0000256" key="4">
    <source>
        <dbReference type="ARBA" id="ARBA00022840"/>
    </source>
</evidence>
<keyword evidence="3" id="KW-0418">Kinase</keyword>
<organism evidence="6 7">
    <name type="scientific">Thermococcus litoralis (strain ATCC 51850 / DSM 5473 / JCM 8560 / NS-C)</name>
    <dbReference type="NCBI Taxonomy" id="523849"/>
    <lineage>
        <taxon>Archaea</taxon>
        <taxon>Methanobacteriati</taxon>
        <taxon>Methanobacteriota</taxon>
        <taxon>Thermococci</taxon>
        <taxon>Thermococcales</taxon>
        <taxon>Thermococcaceae</taxon>
        <taxon>Thermococcus</taxon>
    </lineage>
</organism>
<feature type="domain" description="ParB-like N-terminal" evidence="5">
    <location>
        <begin position="63"/>
        <end position="158"/>
    </location>
</feature>
<evidence type="ECO:0000259" key="5">
    <source>
        <dbReference type="SMART" id="SM00470"/>
    </source>
</evidence>
<keyword evidence="1" id="KW-0808">Transferase</keyword>
<dbReference type="Gene3D" id="3.30.1760.10">
    <property type="entry name" value="Conserved hypothetical protein from pyrococcus furiosus pfu- 392566-001, domain 2"/>
    <property type="match status" value="1"/>
</dbReference>
<dbReference type="Pfam" id="PF02195">
    <property type="entry name" value="ParB_N"/>
    <property type="match status" value="1"/>
</dbReference>
<dbReference type="InterPro" id="IPR003115">
    <property type="entry name" value="ParB_N"/>
</dbReference>
<dbReference type="Proteomes" id="UP000015502">
    <property type="component" value="Chromosome"/>
</dbReference>
<sequence length="287" mass="33274">MTEGVFKVFAKQYELLPFRWAAKRKSFLFHELFYNSVTLRRYDKMGVEKVPKYDIPVKKVEYVFIELDKMKPHEQLVQKELEAFIESVTGSGIFWKPMLLAKVPGEDMYLIVDGHHRWAGLEKLGAKRAPSVILDYFSDDVKVYTWYPAFKGDLNKVLERLKAEGLEIIEDEEAEEKAEKGEIAFALVGKEKSFAIPGALDEQKKVSKVLDEMSVEGEIELIYYGLKEDAREDMDKGEIDYVFIRKAPSKEEVMELVKRGEVYSPKTTRHVLPFIPDKIDVKLEDLF</sequence>
<keyword evidence="7" id="KW-1185">Reference proteome</keyword>
<dbReference type="SMART" id="SM00470">
    <property type="entry name" value="ParB"/>
    <property type="match status" value="1"/>
</dbReference>
<evidence type="ECO:0000256" key="3">
    <source>
        <dbReference type="ARBA" id="ARBA00022777"/>
    </source>
</evidence>
<protein>
    <submittedName>
        <fullName evidence="6">Chromosome partitioning protein ParB</fullName>
    </submittedName>
</protein>
<dbReference type="InterPro" id="IPR023098">
    <property type="entry name" value="SerK/SbnI_C"/>
</dbReference>
<dbReference type="Gene3D" id="3.90.1530.10">
    <property type="entry name" value="Conserved hypothetical protein from pyrococcus furiosus pfu- 392566-001, ParB domain"/>
    <property type="match status" value="1"/>
</dbReference>
<dbReference type="HOGENOM" id="CLU_1088213_0_0_2"/>
<evidence type="ECO:0000313" key="6">
    <source>
        <dbReference type="EMBL" id="EHR78772.2"/>
    </source>
</evidence>
<gene>
    <name evidence="6" type="ORF">OCC_10970</name>
</gene>